<dbReference type="Proteomes" id="UP000244450">
    <property type="component" value="Unassembled WGS sequence"/>
</dbReference>
<dbReference type="AlphaFoldDB" id="A0A2T7BGL7"/>
<keyword evidence="3" id="KW-1185">Reference proteome</keyword>
<comment type="caution">
    <text evidence="2">The sequence shown here is derived from an EMBL/GenBank/DDBJ whole genome shotgun (WGS) entry which is preliminary data.</text>
</comment>
<protein>
    <submittedName>
        <fullName evidence="2">Uncharacterized protein</fullName>
    </submittedName>
</protein>
<name>A0A2T7BGL7_9BACT</name>
<accession>A0A2T7BGL7</accession>
<proteinExistence type="predicted"/>
<feature type="region of interest" description="Disordered" evidence="1">
    <location>
        <begin position="1"/>
        <end position="22"/>
    </location>
</feature>
<organism evidence="2 3">
    <name type="scientific">Chitinophaga parva</name>
    <dbReference type="NCBI Taxonomy" id="2169414"/>
    <lineage>
        <taxon>Bacteria</taxon>
        <taxon>Pseudomonadati</taxon>
        <taxon>Bacteroidota</taxon>
        <taxon>Chitinophagia</taxon>
        <taxon>Chitinophagales</taxon>
        <taxon>Chitinophagaceae</taxon>
        <taxon>Chitinophaga</taxon>
    </lineage>
</organism>
<evidence type="ECO:0000256" key="1">
    <source>
        <dbReference type="SAM" id="MobiDB-lite"/>
    </source>
</evidence>
<gene>
    <name evidence="2" type="ORF">DCC81_14130</name>
</gene>
<evidence type="ECO:0000313" key="2">
    <source>
        <dbReference type="EMBL" id="PUZ25425.1"/>
    </source>
</evidence>
<sequence length="211" mass="23637">MLLAACGQESHKGNPTDSTGLADTSALAKADSVAGKLVQHAANDTVPKDTAAASANEKQFDSFFEKFQQAVRRNDEAALKSMLQFPFQTAPQWTSEDYQDKAVDKVGARVDSSEFHQYYNAIFSDDVKRLLPRMKSEEVTELENVASNDYYATMQRLTDKGSPMYEAYSQFAQQRDPQKELFFGFVFGKVNGTYKAVSFYSRWPAKTADDK</sequence>
<evidence type="ECO:0000313" key="3">
    <source>
        <dbReference type="Proteomes" id="UP000244450"/>
    </source>
</evidence>
<dbReference type="EMBL" id="QCYK01000002">
    <property type="protein sequence ID" value="PUZ25425.1"/>
    <property type="molecule type" value="Genomic_DNA"/>
</dbReference>
<reference evidence="2 3" key="1">
    <citation type="submission" date="2018-04" db="EMBL/GenBank/DDBJ databases">
        <title>Chitinophaga fuyangensis sp. nov., isolated from soil in a chemical factory.</title>
        <authorList>
            <person name="Chen K."/>
        </authorList>
    </citation>
    <scope>NUCLEOTIDE SEQUENCE [LARGE SCALE GENOMIC DNA]</scope>
    <source>
        <strain evidence="2 3">LY-1</strain>
    </source>
</reference>